<dbReference type="OrthoDB" id="378065at2157"/>
<dbReference type="EMBL" id="FZMP01000058">
    <property type="protein sequence ID" value="SNQ59996.1"/>
    <property type="molecule type" value="Genomic_DNA"/>
</dbReference>
<dbReference type="InterPro" id="IPR025827">
    <property type="entry name" value="Zn_ribbon_recom_dom"/>
</dbReference>
<sequence>MTNTDQNKCMDCGTALTIKNRHPVYSSRLAIIGYRCSTCHEKSKSPATKKREEEISNLTKEVPKPENVRHNILKELVK</sequence>
<dbReference type="Proteomes" id="UP000218615">
    <property type="component" value="Unassembled WGS sequence"/>
</dbReference>
<dbReference type="AlphaFoldDB" id="A0A284VL30"/>
<protein>
    <recommendedName>
        <fullName evidence="1">Recombinase zinc beta ribbon domain-containing protein</fullName>
    </recommendedName>
</protein>
<dbReference type="Pfam" id="PF13408">
    <property type="entry name" value="Zn_ribbon_recom"/>
    <property type="match status" value="1"/>
</dbReference>
<feature type="domain" description="Recombinase zinc beta ribbon" evidence="1">
    <location>
        <begin position="8"/>
        <end position="60"/>
    </location>
</feature>
<proteinExistence type="predicted"/>
<evidence type="ECO:0000259" key="1">
    <source>
        <dbReference type="Pfam" id="PF13408"/>
    </source>
</evidence>
<gene>
    <name evidence="2" type="ORF">MNV_1500010</name>
</gene>
<evidence type="ECO:0000313" key="3">
    <source>
        <dbReference type="Proteomes" id="UP000218615"/>
    </source>
</evidence>
<name>A0A284VL30_9EURY</name>
<keyword evidence="3" id="KW-1185">Reference proteome</keyword>
<organism evidence="2 3">
    <name type="scientific">Candidatus Methanoperedens nitratireducens</name>
    <dbReference type="NCBI Taxonomy" id="1392998"/>
    <lineage>
        <taxon>Archaea</taxon>
        <taxon>Methanobacteriati</taxon>
        <taxon>Methanobacteriota</taxon>
        <taxon>Stenosarchaea group</taxon>
        <taxon>Methanomicrobia</taxon>
        <taxon>Methanosarcinales</taxon>
        <taxon>ANME-2 cluster</taxon>
        <taxon>Candidatus Methanoperedentaceae</taxon>
        <taxon>Candidatus Methanoperedens</taxon>
    </lineage>
</organism>
<dbReference type="RefSeq" id="WP_096204280.1">
    <property type="nucleotide sequence ID" value="NZ_FZMP01000058.1"/>
</dbReference>
<accession>A0A284VL30</accession>
<reference evidence="3" key="1">
    <citation type="submission" date="2017-06" db="EMBL/GenBank/DDBJ databases">
        <authorList>
            <person name="Cremers G."/>
        </authorList>
    </citation>
    <scope>NUCLEOTIDE SEQUENCE [LARGE SCALE GENOMIC DNA]</scope>
</reference>
<evidence type="ECO:0000313" key="2">
    <source>
        <dbReference type="EMBL" id="SNQ59996.1"/>
    </source>
</evidence>